<dbReference type="eggNOG" id="ENOG5033GAD">
    <property type="taxonomic scope" value="Bacteria"/>
</dbReference>
<dbReference type="EMBL" id="CAFB01000044">
    <property type="protein sequence ID" value="CCD29610.1"/>
    <property type="molecule type" value="Genomic_DNA"/>
</dbReference>
<organism evidence="2 3">
    <name type="scientific">Candidatus Glomeribacter gigasporarum BEG34</name>
    <dbReference type="NCBI Taxonomy" id="1070319"/>
    <lineage>
        <taxon>Bacteria</taxon>
        <taxon>Pseudomonadati</taxon>
        <taxon>Pseudomonadota</taxon>
        <taxon>Betaproteobacteria</taxon>
        <taxon>Burkholderiales</taxon>
        <taxon>Burkholderiaceae</taxon>
        <taxon>Candidatus Glomeribacter</taxon>
    </lineage>
</organism>
<keyword evidence="1" id="KW-0472">Membrane</keyword>
<reference evidence="2 3" key="1">
    <citation type="submission" date="2011-08" db="EMBL/GenBank/DDBJ databases">
        <title>The genome of the obligate endobacterium of an arbuscular mycorrhizal fungus reveals an interphylum network of nutritional interactions.</title>
        <authorList>
            <person name="Ghignone S."/>
            <person name="Salvioli A."/>
            <person name="Anca I."/>
            <person name="Lumini E."/>
            <person name="Ortu G."/>
            <person name="Petiti L."/>
            <person name="Cruveiller S."/>
            <person name="Bianciotto V."/>
            <person name="Piffanelli P."/>
            <person name="Lanfranco L."/>
            <person name="Bonfante P."/>
        </authorList>
    </citation>
    <scope>NUCLEOTIDE SEQUENCE [LARGE SCALE GENOMIC DNA]</scope>
    <source>
        <strain evidence="2 3">BEG34</strain>
    </source>
</reference>
<evidence type="ECO:0000313" key="2">
    <source>
        <dbReference type="EMBL" id="CCD29610.1"/>
    </source>
</evidence>
<dbReference type="OrthoDB" id="8594570at2"/>
<dbReference type="RefSeq" id="WP_006682784.1">
    <property type="nucleotide sequence ID" value="NZ_CAFB01000044.1"/>
</dbReference>
<proteinExistence type="predicted"/>
<keyword evidence="1" id="KW-1133">Transmembrane helix</keyword>
<gene>
    <name evidence="2" type="ORF">CAGGBEG34_270019</name>
</gene>
<evidence type="ECO:0000313" key="3">
    <source>
        <dbReference type="Proteomes" id="UP000054051"/>
    </source>
</evidence>
<dbReference type="AlphaFoldDB" id="G2JA13"/>
<name>G2JA13_9BURK</name>
<comment type="caution">
    <text evidence="2">The sequence shown here is derived from an EMBL/GenBank/DDBJ whole genome shotgun (WGS) entry which is preliminary data.</text>
</comment>
<accession>G2JA13</accession>
<keyword evidence="3" id="KW-1185">Reference proteome</keyword>
<sequence length="148" mass="17376">MDATLAERQGTTEMSHSNWFYLISAYFLAFLTMPACADTDQDRLPYIGRPGQLPVEVVTQFLKSRLSGADHFVDYKTLTIVQHSKRREMSDQVHLIVIQKGLLDDSIQDIRWRLQLRLNPQRRWQINTVKEDFSCYRGHKDWSRARCS</sequence>
<protein>
    <submittedName>
        <fullName evidence="2">Uncharacterized protein</fullName>
    </submittedName>
</protein>
<dbReference type="Proteomes" id="UP000054051">
    <property type="component" value="Unassembled WGS sequence"/>
</dbReference>
<evidence type="ECO:0000256" key="1">
    <source>
        <dbReference type="SAM" id="Phobius"/>
    </source>
</evidence>
<keyword evidence="1" id="KW-0812">Transmembrane</keyword>
<feature type="transmembrane region" description="Helical" evidence="1">
    <location>
        <begin position="19"/>
        <end position="37"/>
    </location>
</feature>